<feature type="compositionally biased region" description="Low complexity" evidence="1">
    <location>
        <begin position="1"/>
        <end position="18"/>
    </location>
</feature>
<dbReference type="EMBL" id="MTYJ01000368">
    <property type="protein sequence ID" value="OWA54064.1"/>
    <property type="molecule type" value="Genomic_DNA"/>
</dbReference>
<comment type="caution">
    <text evidence="2">The sequence shown here is derived from an EMBL/GenBank/DDBJ whole genome shotgun (WGS) entry which is preliminary data.</text>
</comment>
<dbReference type="Pfam" id="PF06399">
    <property type="entry name" value="GFRP"/>
    <property type="match status" value="1"/>
</dbReference>
<dbReference type="Gene3D" id="3.30.1410.10">
    <property type="entry name" value="GTP cyclohydrolase I feedback regulatory protein GFRP"/>
    <property type="match status" value="1"/>
</dbReference>
<dbReference type="GO" id="GO:0009890">
    <property type="term" value="P:negative regulation of biosynthetic process"/>
    <property type="evidence" value="ECO:0007669"/>
    <property type="project" value="InterPro"/>
</dbReference>
<evidence type="ECO:0000313" key="3">
    <source>
        <dbReference type="Proteomes" id="UP000192578"/>
    </source>
</evidence>
<evidence type="ECO:0000313" key="2">
    <source>
        <dbReference type="EMBL" id="OWA54064.1"/>
    </source>
</evidence>
<keyword evidence="3" id="KW-1185">Reference proteome</keyword>
<dbReference type="Proteomes" id="UP000192578">
    <property type="component" value="Unassembled WGS sequence"/>
</dbReference>
<dbReference type="AlphaFoldDB" id="A0A9X6RN29"/>
<proteinExistence type="predicted"/>
<protein>
    <submittedName>
        <fullName evidence="2">Uncharacterized protein</fullName>
    </submittedName>
</protein>
<reference evidence="3" key="1">
    <citation type="submission" date="2017-01" db="EMBL/GenBank/DDBJ databases">
        <title>Comparative genomics of anhydrobiosis in the tardigrade Hypsibius dujardini.</title>
        <authorList>
            <person name="Yoshida Y."/>
            <person name="Koutsovoulos G."/>
            <person name="Laetsch D."/>
            <person name="Stevens L."/>
            <person name="Kumar S."/>
            <person name="Horikawa D."/>
            <person name="Ishino K."/>
            <person name="Komine S."/>
            <person name="Tomita M."/>
            <person name="Blaxter M."/>
            <person name="Arakawa K."/>
        </authorList>
    </citation>
    <scope>NUCLEOTIDE SEQUENCE [LARGE SCALE GENOMIC DNA]</scope>
    <source>
        <strain evidence="3">Z151</strain>
    </source>
</reference>
<accession>A0A9X6RN29</accession>
<dbReference type="InterPro" id="IPR009112">
    <property type="entry name" value="GTP_CycHdrlase_I_reg"/>
</dbReference>
<gene>
    <name evidence="2" type="ORF">BV898_18485</name>
</gene>
<feature type="region of interest" description="Disordered" evidence="1">
    <location>
        <begin position="1"/>
        <end position="23"/>
    </location>
</feature>
<evidence type="ECO:0000256" key="1">
    <source>
        <dbReference type="SAM" id="MobiDB-lite"/>
    </source>
</evidence>
<name>A0A9X6RN29_HYPEX</name>
<organism evidence="2 3">
    <name type="scientific">Hypsibius exemplaris</name>
    <name type="common">Freshwater tardigrade</name>
    <dbReference type="NCBI Taxonomy" id="2072580"/>
    <lineage>
        <taxon>Eukaryota</taxon>
        <taxon>Metazoa</taxon>
        <taxon>Ecdysozoa</taxon>
        <taxon>Tardigrada</taxon>
        <taxon>Eutardigrada</taxon>
        <taxon>Parachela</taxon>
        <taxon>Hypsibioidea</taxon>
        <taxon>Hypsibiidae</taxon>
        <taxon>Hypsibius</taxon>
    </lineage>
</organism>
<sequence>MPYVTVKTSGTGTSATTTISRSDSNSDHALKQYLESLFKQQGTSRLQGFFDFSFENPLDILEKLETFGYRVVTSAIGSDRHSTSGDYTLWNLHKA</sequence>
<dbReference type="InterPro" id="IPR036717">
    <property type="entry name" value="GFRP_sf"/>
</dbReference>